<dbReference type="KEGG" id="smo:SELMODRAFT_432174"/>
<dbReference type="Gramene" id="EFJ04690">
    <property type="protein sequence ID" value="EFJ04690"/>
    <property type="gene ID" value="SELMODRAFT_432174"/>
</dbReference>
<evidence type="ECO:0000313" key="6">
    <source>
        <dbReference type="Proteomes" id="UP000001514"/>
    </source>
</evidence>
<dbReference type="PANTHER" id="PTHR47165:SF4">
    <property type="entry name" value="OS03G0429900 PROTEIN"/>
    <property type="match status" value="1"/>
</dbReference>
<keyword evidence="2" id="KW-0812">Transmembrane</keyword>
<name>D8TF76_SELML</name>
<dbReference type="Gene3D" id="2.40.50.140">
    <property type="entry name" value="Nucleic acid-binding proteins"/>
    <property type="match status" value="3"/>
</dbReference>
<dbReference type="GO" id="GO:0043047">
    <property type="term" value="F:single-stranded telomeric DNA binding"/>
    <property type="evidence" value="ECO:0000318"/>
    <property type="project" value="GO_Central"/>
</dbReference>
<protein>
    <recommendedName>
        <fullName evidence="7">Replication protein A OB domain-containing protein</fullName>
    </recommendedName>
</protein>
<organism evidence="6">
    <name type="scientific">Selaginella moellendorffii</name>
    <name type="common">Spikemoss</name>
    <dbReference type="NCBI Taxonomy" id="88036"/>
    <lineage>
        <taxon>Eukaryota</taxon>
        <taxon>Viridiplantae</taxon>
        <taxon>Streptophyta</taxon>
        <taxon>Embryophyta</taxon>
        <taxon>Tracheophyta</taxon>
        <taxon>Lycopodiopsida</taxon>
        <taxon>Selaginellales</taxon>
        <taxon>Selaginellaceae</taxon>
        <taxon>Selaginella</taxon>
    </lineage>
</organism>
<dbReference type="GO" id="GO:0003684">
    <property type="term" value="F:damaged DNA binding"/>
    <property type="evidence" value="ECO:0000318"/>
    <property type="project" value="GO_Central"/>
</dbReference>
<dbReference type="InParanoid" id="D8TF76"/>
<dbReference type="eggNOG" id="KOG0851">
    <property type="taxonomic scope" value="Eukaryota"/>
</dbReference>
<feature type="transmembrane region" description="Helical" evidence="2">
    <location>
        <begin position="640"/>
        <end position="658"/>
    </location>
</feature>
<evidence type="ECO:0008006" key="7">
    <source>
        <dbReference type="Google" id="ProtNLM"/>
    </source>
</evidence>
<dbReference type="GO" id="GO:0007004">
    <property type="term" value="P:telomere maintenance via telomerase"/>
    <property type="evidence" value="ECO:0000318"/>
    <property type="project" value="GO_Central"/>
</dbReference>
<keyword evidence="6" id="KW-1185">Reference proteome</keyword>
<dbReference type="Pfam" id="PF16900">
    <property type="entry name" value="REPA_OB_2"/>
    <property type="match status" value="1"/>
</dbReference>
<evidence type="ECO:0000259" key="4">
    <source>
        <dbReference type="Pfam" id="PF16900"/>
    </source>
</evidence>
<dbReference type="Proteomes" id="UP000001514">
    <property type="component" value="Unassembled WGS sequence"/>
</dbReference>
<proteinExistence type="predicted"/>
<evidence type="ECO:0000256" key="2">
    <source>
        <dbReference type="SAM" id="Phobius"/>
    </source>
</evidence>
<evidence type="ECO:0000259" key="3">
    <source>
        <dbReference type="Pfam" id="PF08646"/>
    </source>
</evidence>
<dbReference type="EMBL" id="GL377763">
    <property type="protein sequence ID" value="EFJ04690.1"/>
    <property type="molecule type" value="Genomic_DNA"/>
</dbReference>
<dbReference type="GO" id="GO:0006289">
    <property type="term" value="P:nucleotide-excision repair"/>
    <property type="evidence" value="ECO:0000318"/>
    <property type="project" value="GO_Central"/>
</dbReference>
<dbReference type="Pfam" id="PF08646">
    <property type="entry name" value="Rep_fac-A_C"/>
    <property type="match status" value="1"/>
</dbReference>
<dbReference type="GO" id="GO:0005662">
    <property type="term" value="C:DNA replication factor A complex"/>
    <property type="evidence" value="ECO:0000318"/>
    <property type="project" value="GO_Central"/>
</dbReference>
<keyword evidence="2" id="KW-0472">Membrane</keyword>
<dbReference type="InterPro" id="IPR031657">
    <property type="entry name" value="REPA_OB_2"/>
</dbReference>
<dbReference type="SUPFAM" id="SSF50249">
    <property type="entry name" value="Nucleic acid-binding proteins"/>
    <property type="match status" value="2"/>
</dbReference>
<keyword evidence="2" id="KW-1133">Transmembrane helix</keyword>
<dbReference type="AlphaFoldDB" id="D8TF76"/>
<feature type="domain" description="Replication factor A C-terminal" evidence="3">
    <location>
        <begin position="240"/>
        <end position="328"/>
    </location>
</feature>
<dbReference type="STRING" id="88036.D8TF76"/>
<dbReference type="InterPro" id="IPR012340">
    <property type="entry name" value="NA-bd_OB-fold"/>
</dbReference>
<dbReference type="GO" id="GO:0006260">
    <property type="term" value="P:DNA replication"/>
    <property type="evidence" value="ECO:0000318"/>
    <property type="project" value="GO_Central"/>
</dbReference>
<dbReference type="InterPro" id="IPR013955">
    <property type="entry name" value="Rep_factor-A_C"/>
</dbReference>
<sequence length="982" mass="110819">MSFDVVDVQGTEIRIIGSDDCALVLSDKIVQGTVYSFSGSGGIRRSNQAYTPFEATWEIQANKGMEFTALDEDATFPRIVLAKTSILSACQKERDSFVDVVGIVIWIGTITVTSRDSGTFVKKRTLCLGDDSGHSVDLCLWDLKAEEEGSYIQERIDSGVQPIICVKGGKVSDYNGKSLSAIGVSTILIEPEMEAVADLREWMTLYYNVTNFIHLSTSSSRQTVSCTTTLSEISNMQLKMSFYYNACINVVNARQCGKKTTRTADGWFCNYCNFESANMEFKYALKMCIEDSSSHVWAIAFQEATQEIVLKAGTTTRIKVLEAGTKRKKKKISPTVHFSGYGRDECQTNDVARPTMCTYSTLRLVFGRLQIPLVPGLLFESLWFQAFSSNPSGSRPSQSLVAGDSVDAERGILLVYEGCNKELEALDDMYFLDTGWLLLLLTLLPFLTIWLLFSREEILREKDPSEPKLSMRKELKRRWQRVSAENLGPLQFFPVKLMLQSFKLTFSRKKMFEARESDHICEEIGEEKAARIIKQLVKTNRLIGGAWAREHEERASIIACRKSTSELQSAVREDLKLPPVLKAGTTTRIKVLEAGTKRKKKKISPTVHFSGYSRDECQTNDVARPTMCTYSTLRLVFGRLQIPLVPGLLFESLWFQAFSSNPSGSRPSQSLVAGDSVDAERGILLVYEGCNKELEALDDMYFLDTGWLLLLLTLLPFLTIWLLFSREEILREKDPSEPKLSMRKELKRRWQRVSAENLGPLQFFPVKLMLQSFKLTFSRKKMFEARESDHICEEIGEEKAARIIKQLVKTNRLIGGAWAREHEERASIIACRKSTSELQSAVREDLKLPPVLKAGTTTRIKVLEAGTKRKKKKISPTVHFSGYSRDECQTNDVARPTMCTYSTLRLVFGRLQIPLVPGLLFESLWLASSFIDIAAILDNMHICEEIGEEKAARIIKQLVKTNRLIGGAWYTRISSSTTFFPN</sequence>
<feature type="domain" description="Replication protein A OB" evidence="4">
    <location>
        <begin position="92"/>
        <end position="189"/>
    </location>
</feature>
<evidence type="ECO:0000313" key="5">
    <source>
        <dbReference type="EMBL" id="EFJ04690.1"/>
    </source>
</evidence>
<gene>
    <name evidence="5" type="ORF">SELMODRAFT_432174</name>
</gene>
<feature type="transmembrane region" description="Helical" evidence="2">
    <location>
        <begin position="429"/>
        <end position="453"/>
    </location>
</feature>
<dbReference type="CDD" id="cd04475">
    <property type="entry name" value="RPA1_DBD_B"/>
    <property type="match status" value="1"/>
</dbReference>
<dbReference type="PANTHER" id="PTHR47165">
    <property type="entry name" value="OS03G0429900 PROTEIN"/>
    <property type="match status" value="1"/>
</dbReference>
<accession>D8TF76</accession>
<dbReference type="GO" id="GO:0051321">
    <property type="term" value="P:meiotic cell cycle"/>
    <property type="evidence" value="ECO:0000318"/>
    <property type="project" value="GO_Central"/>
</dbReference>
<dbReference type="HOGENOM" id="CLU_303368_0_0_1"/>
<reference evidence="5 6" key="1">
    <citation type="journal article" date="2011" name="Science">
        <title>The Selaginella genome identifies genetic changes associated with the evolution of vascular plants.</title>
        <authorList>
            <person name="Banks J.A."/>
            <person name="Nishiyama T."/>
            <person name="Hasebe M."/>
            <person name="Bowman J.L."/>
            <person name="Gribskov M."/>
            <person name="dePamphilis C."/>
            <person name="Albert V.A."/>
            <person name="Aono N."/>
            <person name="Aoyama T."/>
            <person name="Ambrose B.A."/>
            <person name="Ashton N.W."/>
            <person name="Axtell M.J."/>
            <person name="Barker E."/>
            <person name="Barker M.S."/>
            <person name="Bennetzen J.L."/>
            <person name="Bonawitz N.D."/>
            <person name="Chapple C."/>
            <person name="Cheng C."/>
            <person name="Correa L.G."/>
            <person name="Dacre M."/>
            <person name="DeBarry J."/>
            <person name="Dreyer I."/>
            <person name="Elias M."/>
            <person name="Engstrom E.M."/>
            <person name="Estelle M."/>
            <person name="Feng L."/>
            <person name="Finet C."/>
            <person name="Floyd S.K."/>
            <person name="Frommer W.B."/>
            <person name="Fujita T."/>
            <person name="Gramzow L."/>
            <person name="Gutensohn M."/>
            <person name="Harholt J."/>
            <person name="Hattori M."/>
            <person name="Heyl A."/>
            <person name="Hirai T."/>
            <person name="Hiwatashi Y."/>
            <person name="Ishikawa M."/>
            <person name="Iwata M."/>
            <person name="Karol K.G."/>
            <person name="Koehler B."/>
            <person name="Kolukisaoglu U."/>
            <person name="Kubo M."/>
            <person name="Kurata T."/>
            <person name="Lalonde S."/>
            <person name="Li K."/>
            <person name="Li Y."/>
            <person name="Litt A."/>
            <person name="Lyons E."/>
            <person name="Manning G."/>
            <person name="Maruyama T."/>
            <person name="Michael T.P."/>
            <person name="Mikami K."/>
            <person name="Miyazaki S."/>
            <person name="Morinaga S."/>
            <person name="Murata T."/>
            <person name="Mueller-Roeber B."/>
            <person name="Nelson D.R."/>
            <person name="Obara M."/>
            <person name="Oguri Y."/>
            <person name="Olmstead R.G."/>
            <person name="Onodera N."/>
            <person name="Petersen B.L."/>
            <person name="Pils B."/>
            <person name="Prigge M."/>
            <person name="Rensing S.A."/>
            <person name="Riano-Pachon D.M."/>
            <person name="Roberts A.W."/>
            <person name="Sato Y."/>
            <person name="Scheller H.V."/>
            <person name="Schulz B."/>
            <person name="Schulz C."/>
            <person name="Shakirov E.V."/>
            <person name="Shibagaki N."/>
            <person name="Shinohara N."/>
            <person name="Shippen D.E."/>
            <person name="Soerensen I."/>
            <person name="Sotooka R."/>
            <person name="Sugimoto N."/>
            <person name="Sugita M."/>
            <person name="Sumikawa N."/>
            <person name="Tanurdzic M."/>
            <person name="Theissen G."/>
            <person name="Ulvskov P."/>
            <person name="Wakazuki S."/>
            <person name="Weng J.K."/>
            <person name="Willats W.W."/>
            <person name="Wipf D."/>
            <person name="Wolf P.G."/>
            <person name="Yang L."/>
            <person name="Zimmer A.D."/>
            <person name="Zhu Q."/>
            <person name="Mitros T."/>
            <person name="Hellsten U."/>
            <person name="Loque D."/>
            <person name="Otillar R."/>
            <person name="Salamov A."/>
            <person name="Schmutz J."/>
            <person name="Shapiro H."/>
            <person name="Lindquist E."/>
            <person name="Lucas S."/>
            <person name="Rokhsar D."/>
            <person name="Grigoriev I.V."/>
        </authorList>
    </citation>
    <scope>NUCLEOTIDE SEQUENCE [LARGE SCALE GENOMIC DNA]</scope>
</reference>
<dbReference type="GO" id="GO:0000724">
    <property type="term" value="P:double-strand break repair via homologous recombination"/>
    <property type="evidence" value="ECO:0000318"/>
    <property type="project" value="GO_Central"/>
</dbReference>
<evidence type="ECO:0000256" key="1">
    <source>
        <dbReference type="ARBA" id="ARBA00023125"/>
    </source>
</evidence>
<keyword evidence="1" id="KW-0238">DNA-binding</keyword>
<feature type="transmembrane region" description="Helical" evidence="2">
    <location>
        <begin position="706"/>
        <end position="724"/>
    </location>
</feature>